<organism evidence="1 2">
    <name type="scientific">Oryzias melastigma</name>
    <name type="common">Marine medaka</name>
    <dbReference type="NCBI Taxonomy" id="30732"/>
    <lineage>
        <taxon>Eukaryota</taxon>
        <taxon>Metazoa</taxon>
        <taxon>Chordata</taxon>
        <taxon>Craniata</taxon>
        <taxon>Vertebrata</taxon>
        <taxon>Euteleostomi</taxon>
        <taxon>Actinopterygii</taxon>
        <taxon>Neopterygii</taxon>
        <taxon>Teleostei</taxon>
        <taxon>Neoteleostei</taxon>
        <taxon>Acanthomorphata</taxon>
        <taxon>Ovalentaria</taxon>
        <taxon>Atherinomorphae</taxon>
        <taxon>Beloniformes</taxon>
        <taxon>Adrianichthyidae</taxon>
        <taxon>Oryziinae</taxon>
        <taxon>Oryzias</taxon>
    </lineage>
</organism>
<evidence type="ECO:0000313" key="2">
    <source>
        <dbReference type="Proteomes" id="UP000646548"/>
    </source>
</evidence>
<comment type="caution">
    <text evidence="1">The sequence shown here is derived from an EMBL/GenBank/DDBJ whole genome shotgun (WGS) entry which is preliminary data.</text>
</comment>
<dbReference type="AlphaFoldDB" id="A0A834F3P6"/>
<proteinExistence type="predicted"/>
<reference evidence="1" key="1">
    <citation type="journal article" name="BMC Genomics">
        <title>Long-read sequencing and de novo genome assembly of marine medaka (Oryzias melastigma).</title>
        <authorList>
            <person name="Liang P."/>
            <person name="Saqib H.S.A."/>
            <person name="Ni X."/>
            <person name="Shen Y."/>
        </authorList>
    </citation>
    <scope>NUCLEOTIDE SEQUENCE</scope>
    <source>
        <strain evidence="1">Bigg-433</strain>
    </source>
</reference>
<evidence type="ECO:0000313" key="1">
    <source>
        <dbReference type="EMBL" id="KAF6717182.1"/>
    </source>
</evidence>
<gene>
    <name evidence="1" type="ORF">FQA47_013984</name>
</gene>
<dbReference type="Proteomes" id="UP000646548">
    <property type="component" value="Unassembled WGS sequence"/>
</dbReference>
<protein>
    <submittedName>
        <fullName evidence="1">Uncharacterized protein</fullName>
    </submittedName>
</protein>
<dbReference type="EMBL" id="WKFB01000869">
    <property type="protein sequence ID" value="KAF6717182.1"/>
    <property type="molecule type" value="Genomic_DNA"/>
</dbReference>
<accession>A0A834F3P6</accession>
<name>A0A834F3P6_ORYME</name>
<sequence>MFAVGPQRPHPAGELRSARRAAHLAGIVARLSPTRTFSGAPDFLERDDGLSARLLGRDLIRARREDRANRD</sequence>